<comment type="caution">
    <text evidence="5">The sequence shown here is derived from an EMBL/GenBank/DDBJ whole genome shotgun (WGS) entry which is preliminary data.</text>
</comment>
<proteinExistence type="predicted"/>
<dbReference type="Gene3D" id="3.30.450.20">
    <property type="entry name" value="PAS domain"/>
    <property type="match status" value="2"/>
</dbReference>
<dbReference type="InterPro" id="IPR000014">
    <property type="entry name" value="PAS"/>
</dbReference>
<accession>A0ABU9Z286</accession>
<evidence type="ECO:0000256" key="1">
    <source>
        <dbReference type="SAM" id="Coils"/>
    </source>
</evidence>
<dbReference type="SMART" id="SM00267">
    <property type="entry name" value="GGDEF"/>
    <property type="match status" value="1"/>
</dbReference>
<dbReference type="PANTHER" id="PTHR44757">
    <property type="entry name" value="DIGUANYLATE CYCLASE DGCP"/>
    <property type="match status" value="1"/>
</dbReference>
<dbReference type="PROSITE" id="PS50887">
    <property type="entry name" value="GGDEF"/>
    <property type="match status" value="1"/>
</dbReference>
<feature type="domain" description="PAS" evidence="2">
    <location>
        <begin position="154"/>
        <end position="224"/>
    </location>
</feature>
<evidence type="ECO:0000259" key="3">
    <source>
        <dbReference type="PROSITE" id="PS50113"/>
    </source>
</evidence>
<feature type="domain" description="PAC" evidence="3">
    <location>
        <begin position="227"/>
        <end position="279"/>
    </location>
</feature>
<dbReference type="InterPro" id="IPR029787">
    <property type="entry name" value="Nucleotide_cyclase"/>
</dbReference>
<evidence type="ECO:0000259" key="4">
    <source>
        <dbReference type="PROSITE" id="PS50887"/>
    </source>
</evidence>
<dbReference type="NCBIfam" id="TIGR00254">
    <property type="entry name" value="GGDEF"/>
    <property type="match status" value="1"/>
</dbReference>
<evidence type="ECO:0000313" key="6">
    <source>
        <dbReference type="Proteomes" id="UP001410394"/>
    </source>
</evidence>
<gene>
    <name evidence="5" type="ORF">ABDB84_15450</name>
</gene>
<keyword evidence="1" id="KW-0175">Coiled coil</keyword>
<dbReference type="InterPro" id="IPR043128">
    <property type="entry name" value="Rev_trsase/Diguanyl_cyclase"/>
</dbReference>
<dbReference type="InterPro" id="IPR035965">
    <property type="entry name" value="PAS-like_dom_sf"/>
</dbReference>
<dbReference type="SMART" id="SM00091">
    <property type="entry name" value="PAS"/>
    <property type="match status" value="2"/>
</dbReference>
<dbReference type="EMBL" id="JBDIVE010000009">
    <property type="protein sequence ID" value="MEN3069877.1"/>
    <property type="molecule type" value="Genomic_DNA"/>
</dbReference>
<evidence type="ECO:0000313" key="5">
    <source>
        <dbReference type="EMBL" id="MEN3069877.1"/>
    </source>
</evidence>
<keyword evidence="6" id="KW-1185">Reference proteome</keyword>
<dbReference type="SMART" id="SM00086">
    <property type="entry name" value="PAC"/>
    <property type="match status" value="1"/>
</dbReference>
<dbReference type="NCBIfam" id="TIGR00229">
    <property type="entry name" value="sensory_box"/>
    <property type="match status" value="1"/>
</dbReference>
<name>A0ABU9Z286_9RHOO</name>
<feature type="coiled-coil region" evidence="1">
    <location>
        <begin position="130"/>
        <end position="164"/>
    </location>
</feature>
<dbReference type="RefSeq" id="WP_345920651.1">
    <property type="nucleotide sequence ID" value="NZ_JBDIVE010000009.1"/>
</dbReference>
<dbReference type="InterPro" id="IPR000160">
    <property type="entry name" value="GGDEF_dom"/>
</dbReference>
<dbReference type="PROSITE" id="PS50112">
    <property type="entry name" value="PAS"/>
    <property type="match status" value="1"/>
</dbReference>
<dbReference type="Proteomes" id="UP001410394">
    <property type="component" value="Unassembled WGS sequence"/>
</dbReference>
<dbReference type="InterPro" id="IPR013767">
    <property type="entry name" value="PAS_fold"/>
</dbReference>
<dbReference type="Pfam" id="PF00990">
    <property type="entry name" value="GGDEF"/>
    <property type="match status" value="1"/>
</dbReference>
<feature type="domain" description="GGDEF" evidence="4">
    <location>
        <begin position="311"/>
        <end position="448"/>
    </location>
</feature>
<sequence length="459" mass="51386">MNMLHLITQQLDLGLIVLDSRGCILMCNPWIAKRSNADPVTSIGLRLEEAFGASIDPRIARVVREALDFGWSARLSHALHPTPLPLYAIGGGEERIKQMIDVQPLKQDGLMLCLLQIRDVTETVRRESLLRQQARQLRTDLAKLASAQEELQRRELRFRELARLAPAGLFETDPQGNWAYLNERTSAFTGVSPKEGLGKSWFDCINESERPRVKAQWQIARESAIRFAEEFHCQRPDGKALWLRVEAGPVKDAQNQISGFVGTLLDVSEYRIRAQHIEFRANHDALTSLCNRERFDTRLRAAVSGAQEVGQSFALLFMDLNGFKQVNDEFGHAAGDKVLCTVADRLRRVTRQEDLVARYGGDEFAILLLDVGDEKALLHVVSKVRQAVSLPINAGGFHAQVSASIGIAQFPRDAQDAAALLHFADQKMYESKRQRKAAGETVILPGEQLLDSNTDSWDN</sequence>
<dbReference type="Gene3D" id="3.30.70.270">
    <property type="match status" value="1"/>
</dbReference>
<dbReference type="Pfam" id="PF00989">
    <property type="entry name" value="PAS"/>
    <property type="match status" value="1"/>
</dbReference>
<dbReference type="CDD" id="cd00130">
    <property type="entry name" value="PAS"/>
    <property type="match status" value="1"/>
</dbReference>
<reference evidence="5 6" key="1">
    <citation type="journal article" date="2018" name="Int. J. Syst. Evol. Microbiol.">
        <title>Uliginosibacterium sediminicola sp. nov., isolated from freshwater sediment.</title>
        <authorList>
            <person name="Hwang W.M."/>
            <person name="Kim S.M."/>
            <person name="Kang K."/>
            <person name="Ahn T.Y."/>
        </authorList>
    </citation>
    <scope>NUCLEOTIDE SEQUENCE [LARGE SCALE GENOMIC DNA]</scope>
    <source>
        <strain evidence="5 6">M1-21</strain>
    </source>
</reference>
<dbReference type="PANTHER" id="PTHR44757:SF2">
    <property type="entry name" value="BIOFILM ARCHITECTURE MAINTENANCE PROTEIN MBAA"/>
    <property type="match status" value="1"/>
</dbReference>
<protein>
    <submittedName>
        <fullName evidence="5">GGDEF domain-containing protein</fullName>
    </submittedName>
</protein>
<organism evidence="5 6">
    <name type="scientific">Uliginosibacterium sediminicola</name>
    <dbReference type="NCBI Taxonomy" id="2024550"/>
    <lineage>
        <taxon>Bacteria</taxon>
        <taxon>Pseudomonadati</taxon>
        <taxon>Pseudomonadota</taxon>
        <taxon>Betaproteobacteria</taxon>
        <taxon>Rhodocyclales</taxon>
        <taxon>Zoogloeaceae</taxon>
        <taxon>Uliginosibacterium</taxon>
    </lineage>
</organism>
<dbReference type="SUPFAM" id="SSF55785">
    <property type="entry name" value="PYP-like sensor domain (PAS domain)"/>
    <property type="match status" value="2"/>
</dbReference>
<dbReference type="PROSITE" id="PS50113">
    <property type="entry name" value="PAC"/>
    <property type="match status" value="1"/>
</dbReference>
<dbReference type="CDD" id="cd01949">
    <property type="entry name" value="GGDEF"/>
    <property type="match status" value="1"/>
</dbReference>
<dbReference type="InterPro" id="IPR001610">
    <property type="entry name" value="PAC"/>
</dbReference>
<dbReference type="SUPFAM" id="SSF55073">
    <property type="entry name" value="Nucleotide cyclase"/>
    <property type="match status" value="1"/>
</dbReference>
<dbReference type="InterPro" id="IPR000700">
    <property type="entry name" value="PAS-assoc_C"/>
</dbReference>
<dbReference type="InterPro" id="IPR052155">
    <property type="entry name" value="Biofilm_reg_signaling"/>
</dbReference>
<evidence type="ECO:0000259" key="2">
    <source>
        <dbReference type="PROSITE" id="PS50112"/>
    </source>
</evidence>